<dbReference type="GO" id="GO:0005975">
    <property type="term" value="P:carbohydrate metabolic process"/>
    <property type="evidence" value="ECO:0007669"/>
    <property type="project" value="UniProtKB-ARBA"/>
</dbReference>
<name>A0A417XSH7_9ACTN</name>
<dbReference type="InterPro" id="IPR000601">
    <property type="entry name" value="PKD_dom"/>
</dbReference>
<protein>
    <recommendedName>
        <fullName evidence="2">PKD domain-containing protein</fullName>
    </recommendedName>
</protein>
<dbReference type="Gene3D" id="2.60.40.10">
    <property type="entry name" value="Immunoglobulins"/>
    <property type="match status" value="1"/>
</dbReference>
<accession>A0A417XSH7</accession>
<evidence type="ECO:0000313" key="3">
    <source>
        <dbReference type="EMBL" id="RHW23434.1"/>
    </source>
</evidence>
<dbReference type="AlphaFoldDB" id="A0A417XSH7"/>
<comment type="caution">
    <text evidence="3">The sequence shown here is derived from an EMBL/GenBank/DDBJ whole genome shotgun (WGS) entry which is preliminary data.</text>
</comment>
<evidence type="ECO:0000313" key="4">
    <source>
        <dbReference type="Proteomes" id="UP000283644"/>
    </source>
</evidence>
<dbReference type="OrthoDB" id="159306at2"/>
<dbReference type="InterPro" id="IPR013783">
    <property type="entry name" value="Ig-like_fold"/>
</dbReference>
<gene>
    <name evidence="3" type="ORF">D0Z08_29870</name>
</gene>
<dbReference type="RefSeq" id="WP_118928927.1">
    <property type="nucleotide sequence ID" value="NZ_QXGH01000047.1"/>
</dbReference>
<feature type="domain" description="PKD" evidence="2">
    <location>
        <begin position="157"/>
        <end position="237"/>
    </location>
</feature>
<feature type="chain" id="PRO_5019290797" description="PKD domain-containing protein" evidence="1">
    <location>
        <begin position="25"/>
        <end position="245"/>
    </location>
</feature>
<dbReference type="Pfam" id="PF18911">
    <property type="entry name" value="PKD_4"/>
    <property type="match status" value="1"/>
</dbReference>
<sequence length="245" mass="25813">MRITHPIAAAALLATMLAPAAAHATPRATITGTFSDSCRDFTAHSSNDISHVLVAYLDGRAVKDETPTSPDYALDGGAGDEVTSVTVKSGTTAQAFTCQSGSPPVAVLEIRLSPYCLPYDNGGGPFYWCVGGETNDERTVFVDPGDLKIDMGCLPEVLAQCLPITFRGSSSADPDNDLTTWSIDFGDGTVATGDWTATPPTEVTHAYASLSPCFTRCHITLTVTDSGGRTDSDTIEMAYFDQSPD</sequence>
<dbReference type="CDD" id="cd00146">
    <property type="entry name" value="PKD"/>
    <property type="match status" value="1"/>
</dbReference>
<keyword evidence="1" id="KW-0732">Signal</keyword>
<evidence type="ECO:0000256" key="1">
    <source>
        <dbReference type="SAM" id="SignalP"/>
    </source>
</evidence>
<dbReference type="InterPro" id="IPR035986">
    <property type="entry name" value="PKD_dom_sf"/>
</dbReference>
<proteinExistence type="predicted"/>
<feature type="signal peptide" evidence="1">
    <location>
        <begin position="1"/>
        <end position="24"/>
    </location>
</feature>
<reference evidence="3 4" key="1">
    <citation type="submission" date="2018-09" db="EMBL/GenBank/DDBJ databases">
        <title>Genome sequencing of Nocardioides immobilis CCTCC AB 2017083 for comparison to Nocardioides silvaticus.</title>
        <authorList>
            <person name="Li C."/>
            <person name="Wang G."/>
        </authorList>
    </citation>
    <scope>NUCLEOTIDE SEQUENCE [LARGE SCALE GENOMIC DNA]</scope>
    <source>
        <strain evidence="3 4">CCTCC AB 2017083</strain>
    </source>
</reference>
<keyword evidence="4" id="KW-1185">Reference proteome</keyword>
<dbReference type="Proteomes" id="UP000283644">
    <property type="component" value="Unassembled WGS sequence"/>
</dbReference>
<dbReference type="SUPFAM" id="SSF49299">
    <property type="entry name" value="PKD domain"/>
    <property type="match status" value="1"/>
</dbReference>
<organism evidence="3 4">
    <name type="scientific">Nocardioides immobilis</name>
    <dbReference type="NCBI Taxonomy" id="2049295"/>
    <lineage>
        <taxon>Bacteria</taxon>
        <taxon>Bacillati</taxon>
        <taxon>Actinomycetota</taxon>
        <taxon>Actinomycetes</taxon>
        <taxon>Propionibacteriales</taxon>
        <taxon>Nocardioidaceae</taxon>
        <taxon>Nocardioides</taxon>
    </lineage>
</organism>
<evidence type="ECO:0000259" key="2">
    <source>
        <dbReference type="Pfam" id="PF18911"/>
    </source>
</evidence>
<dbReference type="EMBL" id="QXGH01000047">
    <property type="protein sequence ID" value="RHW23434.1"/>
    <property type="molecule type" value="Genomic_DNA"/>
</dbReference>